<proteinExistence type="predicted"/>
<organism evidence="1">
    <name type="scientific">Rhizophora mucronata</name>
    <name type="common">Asiatic mangrove</name>
    <dbReference type="NCBI Taxonomy" id="61149"/>
    <lineage>
        <taxon>Eukaryota</taxon>
        <taxon>Viridiplantae</taxon>
        <taxon>Streptophyta</taxon>
        <taxon>Embryophyta</taxon>
        <taxon>Tracheophyta</taxon>
        <taxon>Spermatophyta</taxon>
        <taxon>Magnoliopsida</taxon>
        <taxon>eudicotyledons</taxon>
        <taxon>Gunneridae</taxon>
        <taxon>Pentapetalae</taxon>
        <taxon>rosids</taxon>
        <taxon>fabids</taxon>
        <taxon>Malpighiales</taxon>
        <taxon>Rhizophoraceae</taxon>
        <taxon>Rhizophora</taxon>
    </lineage>
</organism>
<dbReference type="EMBL" id="GGEC01004273">
    <property type="protein sequence ID" value="MBW84756.1"/>
    <property type="molecule type" value="Transcribed_RNA"/>
</dbReference>
<accession>A0A2P2IU58</accession>
<name>A0A2P2IU58_RHIMU</name>
<evidence type="ECO:0000313" key="1">
    <source>
        <dbReference type="EMBL" id="MBW84756.1"/>
    </source>
</evidence>
<reference evidence="1" key="1">
    <citation type="submission" date="2018-02" db="EMBL/GenBank/DDBJ databases">
        <title>Rhizophora mucronata_Transcriptome.</title>
        <authorList>
            <person name="Meera S.P."/>
            <person name="Sreeshan A."/>
            <person name="Augustine A."/>
        </authorList>
    </citation>
    <scope>NUCLEOTIDE SEQUENCE</scope>
    <source>
        <tissue evidence="1">Leaf</tissue>
    </source>
</reference>
<protein>
    <submittedName>
        <fullName evidence="1">Uncharacterized protein</fullName>
    </submittedName>
</protein>
<dbReference type="AlphaFoldDB" id="A0A2P2IU58"/>
<sequence length="46" mass="5352">MGAHQMTTKRIFVRKKVAIEESLQEFTPDRPTRVKEKCPNPKLAQI</sequence>